<sequence>MCLKKPSGGLELLVHTDTLTTPLVKCENVPTFSSKRLSYLLGVLSAERGSGPSATQVSGDSGGARFVCQDVPHIT</sequence>
<dbReference type="Proteomes" id="UP000314294">
    <property type="component" value="Unassembled WGS sequence"/>
</dbReference>
<accession>A0A4Z2FGF9</accession>
<gene>
    <name evidence="1" type="ORF">EYF80_049984</name>
</gene>
<keyword evidence="2" id="KW-1185">Reference proteome</keyword>
<protein>
    <submittedName>
        <fullName evidence="1">Uncharacterized protein</fullName>
    </submittedName>
</protein>
<organism evidence="1 2">
    <name type="scientific">Liparis tanakae</name>
    <name type="common">Tanaka's snailfish</name>
    <dbReference type="NCBI Taxonomy" id="230148"/>
    <lineage>
        <taxon>Eukaryota</taxon>
        <taxon>Metazoa</taxon>
        <taxon>Chordata</taxon>
        <taxon>Craniata</taxon>
        <taxon>Vertebrata</taxon>
        <taxon>Euteleostomi</taxon>
        <taxon>Actinopterygii</taxon>
        <taxon>Neopterygii</taxon>
        <taxon>Teleostei</taxon>
        <taxon>Neoteleostei</taxon>
        <taxon>Acanthomorphata</taxon>
        <taxon>Eupercaria</taxon>
        <taxon>Perciformes</taxon>
        <taxon>Cottioidei</taxon>
        <taxon>Cottales</taxon>
        <taxon>Liparidae</taxon>
        <taxon>Liparis</taxon>
    </lineage>
</organism>
<evidence type="ECO:0000313" key="2">
    <source>
        <dbReference type="Proteomes" id="UP000314294"/>
    </source>
</evidence>
<dbReference type="AlphaFoldDB" id="A0A4Z2FGF9"/>
<comment type="caution">
    <text evidence="1">The sequence shown here is derived from an EMBL/GenBank/DDBJ whole genome shotgun (WGS) entry which is preliminary data.</text>
</comment>
<reference evidence="1 2" key="1">
    <citation type="submission" date="2019-03" db="EMBL/GenBank/DDBJ databases">
        <title>First draft genome of Liparis tanakae, snailfish: a comprehensive survey of snailfish specific genes.</title>
        <authorList>
            <person name="Kim W."/>
            <person name="Song I."/>
            <person name="Jeong J.-H."/>
            <person name="Kim D."/>
            <person name="Kim S."/>
            <person name="Ryu S."/>
            <person name="Song J.Y."/>
            <person name="Lee S.K."/>
        </authorList>
    </citation>
    <scope>NUCLEOTIDE SEQUENCE [LARGE SCALE GENOMIC DNA]</scope>
    <source>
        <tissue evidence="1">Muscle</tissue>
    </source>
</reference>
<name>A0A4Z2FGF9_9TELE</name>
<proteinExistence type="predicted"/>
<dbReference type="EMBL" id="SRLO01001242">
    <property type="protein sequence ID" value="TNN39843.1"/>
    <property type="molecule type" value="Genomic_DNA"/>
</dbReference>
<evidence type="ECO:0000313" key="1">
    <source>
        <dbReference type="EMBL" id="TNN39843.1"/>
    </source>
</evidence>